<dbReference type="Pfam" id="PF03621">
    <property type="entry name" value="MbtH"/>
    <property type="match status" value="1"/>
</dbReference>
<dbReference type="PANTHER" id="PTHR38444:SF1">
    <property type="entry name" value="ENTEROBACTIN BIOSYNTHESIS PROTEIN YBDZ"/>
    <property type="match status" value="1"/>
</dbReference>
<dbReference type="GO" id="GO:0019290">
    <property type="term" value="P:siderophore biosynthetic process"/>
    <property type="evidence" value="ECO:0007669"/>
    <property type="project" value="TreeGrafter"/>
</dbReference>
<dbReference type="GO" id="GO:0005829">
    <property type="term" value="C:cytosol"/>
    <property type="evidence" value="ECO:0007669"/>
    <property type="project" value="TreeGrafter"/>
</dbReference>
<evidence type="ECO:0000313" key="2">
    <source>
        <dbReference type="EMBL" id="QNP66635.1"/>
    </source>
</evidence>
<sequence>MSNPFEDTDGTYVVLVNDEGQHSLWPEDIDVPGGWTTVHGPAGHASCVEYVEENWADMRPRSLAEAMDRPRP</sequence>
<evidence type="ECO:0000259" key="1">
    <source>
        <dbReference type="SMART" id="SM00923"/>
    </source>
</evidence>
<proteinExistence type="predicted"/>
<dbReference type="PANTHER" id="PTHR38444">
    <property type="entry name" value="ENTEROBACTIN BIOSYNTHESIS PROTEIN YBDZ"/>
    <property type="match status" value="1"/>
</dbReference>
<keyword evidence="3" id="KW-1185">Reference proteome</keyword>
<organism evidence="2 3">
    <name type="scientific">Streptomyces genisteinicus</name>
    <dbReference type="NCBI Taxonomy" id="2768068"/>
    <lineage>
        <taxon>Bacteria</taxon>
        <taxon>Bacillati</taxon>
        <taxon>Actinomycetota</taxon>
        <taxon>Actinomycetes</taxon>
        <taxon>Kitasatosporales</taxon>
        <taxon>Streptomycetaceae</taxon>
        <taxon>Streptomyces</taxon>
    </lineage>
</organism>
<name>A0A7H0I1G9_9ACTN</name>
<dbReference type="Proteomes" id="UP000516230">
    <property type="component" value="Chromosome"/>
</dbReference>
<dbReference type="AlphaFoldDB" id="A0A7H0I1G9"/>
<gene>
    <name evidence="2" type="ORF">IAG43_29415</name>
</gene>
<protein>
    <submittedName>
        <fullName evidence="2">MbtH family protein</fullName>
    </submittedName>
</protein>
<dbReference type="InterPro" id="IPR038020">
    <property type="entry name" value="MbtH-like_sf"/>
</dbReference>
<dbReference type="InterPro" id="IPR037407">
    <property type="entry name" value="MLP_fam"/>
</dbReference>
<dbReference type="RefSeq" id="WP_187743691.1">
    <property type="nucleotide sequence ID" value="NZ_CP060825.1"/>
</dbReference>
<dbReference type="SMART" id="SM00923">
    <property type="entry name" value="MbtH"/>
    <property type="match status" value="1"/>
</dbReference>
<reference evidence="2 3" key="1">
    <citation type="submission" date="2020-08" db="EMBL/GenBank/DDBJ databases">
        <title>A novel species.</title>
        <authorList>
            <person name="Gao J."/>
        </authorList>
    </citation>
    <scope>NUCLEOTIDE SEQUENCE [LARGE SCALE GENOMIC DNA]</scope>
    <source>
        <strain evidence="2 3">CRPJ-33</strain>
    </source>
</reference>
<evidence type="ECO:0000313" key="3">
    <source>
        <dbReference type="Proteomes" id="UP000516230"/>
    </source>
</evidence>
<dbReference type="SUPFAM" id="SSF160582">
    <property type="entry name" value="MbtH-like"/>
    <property type="match status" value="1"/>
</dbReference>
<feature type="domain" description="MbtH-like" evidence="1">
    <location>
        <begin position="3"/>
        <end position="53"/>
    </location>
</feature>
<dbReference type="EMBL" id="CP060825">
    <property type="protein sequence ID" value="QNP66635.1"/>
    <property type="molecule type" value="Genomic_DNA"/>
</dbReference>
<dbReference type="Gene3D" id="3.90.820.10">
    <property type="entry name" value="Structural Genomics, Unknown Function 30-nov-00 1gh9 Mol_id"/>
    <property type="match status" value="1"/>
</dbReference>
<dbReference type="InterPro" id="IPR005153">
    <property type="entry name" value="MbtH-like_dom"/>
</dbReference>
<dbReference type="KEGG" id="sgj:IAG43_29415"/>
<accession>A0A7H0I1G9</accession>